<evidence type="ECO:0000313" key="2">
    <source>
        <dbReference type="Proteomes" id="UP000727490"/>
    </source>
</evidence>
<gene>
    <name evidence="1" type="ORF">EGN73_03920</name>
</gene>
<reference evidence="1 2" key="1">
    <citation type="journal article" date="2020" name="Syst. Appl. Microbiol.">
        <title>Arthrospiribacter ruber gen. nov., sp. nov., a novel bacterium isolated from Arthrospira cultures.</title>
        <authorList>
            <person name="Waleron M."/>
            <person name="Misztak A."/>
            <person name="Waleron M.M."/>
            <person name="Furmaniak M."/>
            <person name="Mrozik A."/>
            <person name="Waleron K."/>
        </authorList>
    </citation>
    <scope>NUCLEOTIDE SEQUENCE [LARGE SCALE GENOMIC DNA]</scope>
    <source>
        <strain evidence="1 2">DPMB0001</strain>
    </source>
</reference>
<protein>
    <submittedName>
        <fullName evidence="1">Uncharacterized protein</fullName>
    </submittedName>
</protein>
<evidence type="ECO:0000313" key="1">
    <source>
        <dbReference type="EMBL" id="MBW3466955.1"/>
    </source>
</evidence>
<dbReference type="Proteomes" id="UP000727490">
    <property type="component" value="Unassembled WGS sequence"/>
</dbReference>
<proteinExistence type="predicted"/>
<dbReference type="AlphaFoldDB" id="A0A951ISH2"/>
<organism evidence="1 2">
    <name type="scientific">Arthrospiribacter ruber</name>
    <dbReference type="NCBI Taxonomy" id="2487934"/>
    <lineage>
        <taxon>Bacteria</taxon>
        <taxon>Pseudomonadati</taxon>
        <taxon>Bacteroidota</taxon>
        <taxon>Cytophagia</taxon>
        <taxon>Cytophagales</taxon>
        <taxon>Cyclobacteriaceae</taxon>
        <taxon>Arthrospiribacter</taxon>
    </lineage>
</organism>
<dbReference type="EMBL" id="RPHB01000002">
    <property type="protein sequence ID" value="MBW3466955.1"/>
    <property type="molecule type" value="Genomic_DNA"/>
</dbReference>
<name>A0A951ISH2_9BACT</name>
<accession>A0A951ISH2</accession>
<comment type="caution">
    <text evidence="1">The sequence shown here is derived from an EMBL/GenBank/DDBJ whole genome shotgun (WGS) entry which is preliminary data.</text>
</comment>
<dbReference type="RefSeq" id="WP_219287167.1">
    <property type="nucleotide sequence ID" value="NZ_RPHB01000002.1"/>
</dbReference>
<keyword evidence="2" id="KW-1185">Reference proteome</keyword>
<sequence>MKALNQSVKIQILFLLTFIAVTPLFSQEGEKDKGSVQFFFKDGKSLIAVPFLPIYNQLDEVKALADSVGVVTLPVGRPFQIKSLFYSDTVFQVTENRLTKIILEYEDVALQTFEIKFFKDPRDHVKQLSKRISSEYISSPHLGAFSGYFMVSQKGRILDFYEADGLSLLSGNNKWKPWDFAHDNSSGDTYNHLVPMEVRRSFHWDLAGDTIASRINTQVNRDKDYLISPFYVREIYRALELSGPLNEKSMKYYDFKYGVENEIDVIYFTVKDQFKADDKLPLFLVGEGVLYLNSSGEMVERLMYIFSSYRYLNFPLKRGGRSREISGVLSVAYDRQNATILPMEIGLEAKFFGERNLFRPRPFELSNESSIIEKMYLKNYKQVNKEDLGNLRKAMSRIGLESMVPYDANYWAKNGTVLQEKYSRIKSDLSSKVDIEKQYVANSEKRFHYLSDDEFNQLYSLYPEANTKSEVLEKESRIIKNVVEQLRGVWVEIKNSQ</sequence>